<dbReference type="GO" id="GO:0006351">
    <property type="term" value="P:DNA-templated transcription"/>
    <property type="evidence" value="ECO:0007669"/>
    <property type="project" value="TreeGrafter"/>
</dbReference>
<proteinExistence type="inferred from homology"/>
<dbReference type="SUPFAM" id="SSF53850">
    <property type="entry name" value="Periplasmic binding protein-like II"/>
    <property type="match status" value="1"/>
</dbReference>
<evidence type="ECO:0000259" key="5">
    <source>
        <dbReference type="PROSITE" id="PS50931"/>
    </source>
</evidence>
<sequence length="298" mass="33018">MCAEYSRMNWDDVRVFLAVARQGQLLGAARSLGLNHATVARRLNALEQALGSTFFIRRTNGTELSGEGERFLIHAERMESAMLAAQEAAGADSQIAGTVRVGAPDGFGVAFLAPRLGRLTRRHPGLRVELVPVPRAFSLSRREADIAVAIERPREGRLVARKLTDYQLGLYAARDYLNERGVPASLEQLGEHQLVGYVEDLIFSPWLDYTGEFSRQWRSSLAISSAMGQAEAVRAGAGIGILHTYMAKGDERLVPILPEHKLTRSYWTVVHEDLRAIRRVALVSEFLSEIVAEARGYF</sequence>
<comment type="similarity">
    <text evidence="1">Belongs to the LysR transcriptional regulatory family.</text>
</comment>
<keyword evidence="4" id="KW-0804">Transcription</keyword>
<dbReference type="SUPFAM" id="SSF46785">
    <property type="entry name" value="Winged helix' DNA-binding domain"/>
    <property type="match status" value="1"/>
</dbReference>
<feature type="domain" description="HTH lysR-type" evidence="5">
    <location>
        <begin position="8"/>
        <end position="65"/>
    </location>
</feature>
<gene>
    <name evidence="6" type="primary">dmlR_2</name>
    <name evidence="6" type="ORF">DEVEQU_01396</name>
</gene>
<keyword evidence="7" id="KW-1185">Reference proteome</keyword>
<accession>A0A3S4CB71</accession>
<dbReference type="GO" id="GO:0003700">
    <property type="term" value="F:DNA-binding transcription factor activity"/>
    <property type="evidence" value="ECO:0007669"/>
    <property type="project" value="InterPro"/>
</dbReference>
<dbReference type="Gene3D" id="1.10.10.10">
    <property type="entry name" value="Winged helix-like DNA-binding domain superfamily/Winged helix DNA-binding domain"/>
    <property type="match status" value="1"/>
</dbReference>
<dbReference type="AlphaFoldDB" id="A0A3S4CB71"/>
<dbReference type="PANTHER" id="PTHR30537">
    <property type="entry name" value="HTH-TYPE TRANSCRIPTIONAL REGULATOR"/>
    <property type="match status" value="1"/>
</dbReference>
<evidence type="ECO:0000256" key="4">
    <source>
        <dbReference type="ARBA" id="ARBA00023163"/>
    </source>
</evidence>
<evidence type="ECO:0000256" key="3">
    <source>
        <dbReference type="ARBA" id="ARBA00023125"/>
    </source>
</evidence>
<evidence type="ECO:0000313" key="6">
    <source>
        <dbReference type="EMBL" id="VDS04263.1"/>
    </source>
</evidence>
<dbReference type="InterPro" id="IPR036390">
    <property type="entry name" value="WH_DNA-bd_sf"/>
</dbReference>
<dbReference type="Pfam" id="PF00126">
    <property type="entry name" value="HTH_1"/>
    <property type="match status" value="1"/>
</dbReference>
<dbReference type="PROSITE" id="PS50931">
    <property type="entry name" value="HTH_LYSR"/>
    <property type="match status" value="1"/>
</dbReference>
<dbReference type="PANTHER" id="PTHR30537:SF3">
    <property type="entry name" value="TRANSCRIPTIONAL REGULATORY PROTEIN"/>
    <property type="match status" value="1"/>
</dbReference>
<dbReference type="InterPro" id="IPR005119">
    <property type="entry name" value="LysR_subst-bd"/>
</dbReference>
<name>A0A3S4CB71_9HYPH</name>
<dbReference type="InterPro" id="IPR058163">
    <property type="entry name" value="LysR-type_TF_proteobact-type"/>
</dbReference>
<organism evidence="6 7">
    <name type="scientific">Devosia equisanguinis</name>
    <dbReference type="NCBI Taxonomy" id="2490941"/>
    <lineage>
        <taxon>Bacteria</taxon>
        <taxon>Pseudomonadati</taxon>
        <taxon>Pseudomonadota</taxon>
        <taxon>Alphaproteobacteria</taxon>
        <taxon>Hyphomicrobiales</taxon>
        <taxon>Devosiaceae</taxon>
        <taxon>Devosia</taxon>
    </lineage>
</organism>
<dbReference type="InterPro" id="IPR000847">
    <property type="entry name" value="LysR_HTH_N"/>
</dbReference>
<evidence type="ECO:0000313" key="7">
    <source>
        <dbReference type="Proteomes" id="UP000268844"/>
    </source>
</evidence>
<evidence type="ECO:0000256" key="1">
    <source>
        <dbReference type="ARBA" id="ARBA00009437"/>
    </source>
</evidence>
<dbReference type="Pfam" id="PF03466">
    <property type="entry name" value="LysR_substrate"/>
    <property type="match status" value="1"/>
</dbReference>
<dbReference type="GO" id="GO:0043565">
    <property type="term" value="F:sequence-specific DNA binding"/>
    <property type="evidence" value="ECO:0007669"/>
    <property type="project" value="TreeGrafter"/>
</dbReference>
<dbReference type="Gene3D" id="3.40.190.290">
    <property type="match status" value="1"/>
</dbReference>
<reference evidence="6 7" key="1">
    <citation type="submission" date="2018-12" db="EMBL/GenBank/DDBJ databases">
        <authorList>
            <person name="Criscuolo A."/>
        </authorList>
    </citation>
    <scope>NUCLEOTIDE SEQUENCE [LARGE SCALE GENOMIC DNA]</scope>
    <source>
        <strain evidence="6">ACIP1116281</strain>
    </source>
</reference>
<dbReference type="EMBL" id="UZWD01000022">
    <property type="protein sequence ID" value="VDS04263.1"/>
    <property type="molecule type" value="Genomic_DNA"/>
</dbReference>
<evidence type="ECO:0000256" key="2">
    <source>
        <dbReference type="ARBA" id="ARBA00023015"/>
    </source>
</evidence>
<dbReference type="Proteomes" id="UP000268844">
    <property type="component" value="Unassembled WGS sequence"/>
</dbReference>
<keyword evidence="3" id="KW-0238">DNA-binding</keyword>
<protein>
    <submittedName>
        <fullName evidence="6">HTH-type transcriptional regulator DmlR</fullName>
    </submittedName>
</protein>
<keyword evidence="2" id="KW-0805">Transcription regulation</keyword>
<dbReference type="InterPro" id="IPR036388">
    <property type="entry name" value="WH-like_DNA-bd_sf"/>
</dbReference>